<feature type="region of interest" description="Disordered" evidence="1">
    <location>
        <begin position="129"/>
        <end position="207"/>
    </location>
</feature>
<evidence type="ECO:0000256" key="2">
    <source>
        <dbReference type="SAM" id="SignalP"/>
    </source>
</evidence>
<keyword evidence="5" id="KW-1185">Reference proteome</keyword>
<dbReference type="EMBL" id="CADEPM010000001">
    <property type="protein sequence ID" value="CAB3397944.1"/>
    <property type="molecule type" value="Genomic_DNA"/>
</dbReference>
<feature type="compositionally biased region" description="Acidic residues" evidence="1">
    <location>
        <begin position="193"/>
        <end position="204"/>
    </location>
</feature>
<dbReference type="Pfam" id="PF04155">
    <property type="entry name" value="Ground-like"/>
    <property type="match status" value="1"/>
</dbReference>
<comment type="caution">
    <text evidence="4">The sequence shown here is derived from an EMBL/GenBank/DDBJ whole genome shotgun (WGS) entry which is preliminary data.</text>
</comment>
<dbReference type="PANTHER" id="PTHR31967">
    <property type="entry name" value="GROUNDHOG (HEDGEHOG-LIKE FAMILY)-RELATED"/>
    <property type="match status" value="1"/>
</dbReference>
<feature type="chain" id="PRO_5035787148" description="Ground-like domain-containing protein" evidence="2">
    <location>
        <begin position="19"/>
        <end position="393"/>
    </location>
</feature>
<evidence type="ECO:0000313" key="5">
    <source>
        <dbReference type="Proteomes" id="UP000494206"/>
    </source>
</evidence>
<gene>
    <name evidence="4" type="ORF">CBOVIS_LOCUS1284</name>
</gene>
<dbReference type="InterPro" id="IPR007284">
    <property type="entry name" value="Ground-like_dom"/>
</dbReference>
<feature type="compositionally biased region" description="Basic and acidic residues" evidence="1">
    <location>
        <begin position="165"/>
        <end position="178"/>
    </location>
</feature>
<feature type="compositionally biased region" description="Acidic residues" evidence="1">
    <location>
        <begin position="155"/>
        <end position="164"/>
    </location>
</feature>
<sequence>MILPWLVVLIGIPQIINCFCSDSTKDVNKSCQRIKDARFQIRGVRVVPMWQFMLLNEPLHRVKRNSLNNTEMNNLLRTRGKKKCKSCKKVVEEKKCEACAPNSEQNSEAEEEIVETALKKNLNIQMIPKNHDIKSTTVDPEEQEEPSADEKSEVEQENDEEDIEEKTIENNEESNLKETEEESEDGKEKSEGSEEEEQEEEAENLDVFSYVNRAAQNRLMRIQVVRGKGVYPNGTDIKNDDKENKSEYENNIRKVMKSAKYMDKPNVKYSYPPKDTVPLQNCFYNPSGYVCCNLQLNNVIEEAYKEIREAPDFNSCNLQKIANKVQHVSEKAFEHPFETLVAHADFAQNINFAGDLVCKLEIDGKYLIAYGTPYRAEDAVGPEKPDGQHLPAV</sequence>
<dbReference type="Proteomes" id="UP000494206">
    <property type="component" value="Unassembled WGS sequence"/>
</dbReference>
<evidence type="ECO:0000313" key="4">
    <source>
        <dbReference type="EMBL" id="CAB3397944.1"/>
    </source>
</evidence>
<evidence type="ECO:0000256" key="1">
    <source>
        <dbReference type="SAM" id="MobiDB-lite"/>
    </source>
</evidence>
<name>A0A8S1EEI1_9PELO</name>
<dbReference type="PANTHER" id="PTHR31967:SF21">
    <property type="entry name" value="GROUND-LIKE DOMAIN-CONTAINING PROTEIN"/>
    <property type="match status" value="1"/>
</dbReference>
<dbReference type="AlphaFoldDB" id="A0A8S1EEI1"/>
<feature type="domain" description="Ground-like" evidence="3">
    <location>
        <begin position="288"/>
        <end position="370"/>
    </location>
</feature>
<evidence type="ECO:0000259" key="3">
    <source>
        <dbReference type="Pfam" id="PF04155"/>
    </source>
</evidence>
<keyword evidence="2" id="KW-0732">Signal</keyword>
<feature type="signal peptide" evidence="2">
    <location>
        <begin position="1"/>
        <end position="18"/>
    </location>
</feature>
<organism evidence="4 5">
    <name type="scientific">Caenorhabditis bovis</name>
    <dbReference type="NCBI Taxonomy" id="2654633"/>
    <lineage>
        <taxon>Eukaryota</taxon>
        <taxon>Metazoa</taxon>
        <taxon>Ecdysozoa</taxon>
        <taxon>Nematoda</taxon>
        <taxon>Chromadorea</taxon>
        <taxon>Rhabditida</taxon>
        <taxon>Rhabditina</taxon>
        <taxon>Rhabditomorpha</taxon>
        <taxon>Rhabditoidea</taxon>
        <taxon>Rhabditidae</taxon>
        <taxon>Peloderinae</taxon>
        <taxon>Caenorhabditis</taxon>
    </lineage>
</organism>
<proteinExistence type="predicted"/>
<dbReference type="OrthoDB" id="5854129at2759"/>
<reference evidence="4 5" key="1">
    <citation type="submission" date="2020-04" db="EMBL/GenBank/DDBJ databases">
        <authorList>
            <person name="Laetsch R D."/>
            <person name="Stevens L."/>
            <person name="Kumar S."/>
            <person name="Blaxter L. M."/>
        </authorList>
    </citation>
    <scope>NUCLEOTIDE SEQUENCE [LARGE SCALE GENOMIC DNA]</scope>
</reference>
<protein>
    <recommendedName>
        <fullName evidence="3">Ground-like domain-containing protein</fullName>
    </recommendedName>
</protein>
<accession>A0A8S1EEI1</accession>